<dbReference type="CDD" id="cd00609">
    <property type="entry name" value="AAT_like"/>
    <property type="match status" value="1"/>
</dbReference>
<dbReference type="GO" id="GO:0006520">
    <property type="term" value="P:amino acid metabolic process"/>
    <property type="evidence" value="ECO:0007669"/>
    <property type="project" value="InterPro"/>
</dbReference>
<evidence type="ECO:0000256" key="3">
    <source>
        <dbReference type="ARBA" id="ARBA00022576"/>
    </source>
</evidence>
<evidence type="ECO:0000259" key="7">
    <source>
        <dbReference type="Pfam" id="PF00155"/>
    </source>
</evidence>
<evidence type="ECO:0000313" key="8">
    <source>
        <dbReference type="EMBL" id="TPN83070.1"/>
    </source>
</evidence>
<dbReference type="GO" id="GO:0008483">
    <property type="term" value="F:transaminase activity"/>
    <property type="evidence" value="ECO:0007669"/>
    <property type="project" value="UniProtKB-KW"/>
</dbReference>
<dbReference type="EC" id="2.6.1.-" evidence="6"/>
<keyword evidence="4 6" id="KW-0808">Transferase</keyword>
<name>A0A504J8Q5_9FLAO</name>
<dbReference type="RefSeq" id="WP_140596716.1">
    <property type="nucleotide sequence ID" value="NZ_VFWZ01000008.1"/>
</dbReference>
<dbReference type="InterPro" id="IPR004838">
    <property type="entry name" value="NHTrfase_class1_PyrdxlP-BS"/>
</dbReference>
<evidence type="ECO:0000313" key="9">
    <source>
        <dbReference type="Proteomes" id="UP000315540"/>
    </source>
</evidence>
<evidence type="ECO:0000256" key="2">
    <source>
        <dbReference type="ARBA" id="ARBA00007441"/>
    </source>
</evidence>
<keyword evidence="3 6" id="KW-0032">Aminotransferase</keyword>
<dbReference type="GO" id="GO:0030170">
    <property type="term" value="F:pyridoxal phosphate binding"/>
    <property type="evidence" value="ECO:0007669"/>
    <property type="project" value="InterPro"/>
</dbReference>
<keyword evidence="5" id="KW-0663">Pyridoxal phosphate</keyword>
<dbReference type="FunFam" id="3.40.640.10:FF:000033">
    <property type="entry name" value="Aspartate aminotransferase"/>
    <property type="match status" value="1"/>
</dbReference>
<dbReference type="InterPro" id="IPR050596">
    <property type="entry name" value="AspAT/PAT-like"/>
</dbReference>
<comment type="cofactor">
    <cofactor evidence="1 6">
        <name>pyridoxal 5'-phosphate</name>
        <dbReference type="ChEBI" id="CHEBI:597326"/>
    </cofactor>
</comment>
<dbReference type="InterPro" id="IPR015424">
    <property type="entry name" value="PyrdxlP-dep_Trfase"/>
</dbReference>
<sequence>MKNQLSDRINALKASATLAMAAKARELRAEGKDIIGLSLGEPDFNTPDFIKDAAIQAVNDNYNSYTPVDGYVELKNAIITKFKRDNNLSYDPAQIVVSTGAKQALYNIAQVCINPGDEVILPCPYWVSYSDIVKLAGGIPVEVKTSIDTDFKMTAEQLEKAITPKTKMLWYSSPCNPSGSIYSKEELRALADVLQKYPDIVVVSDEIYEHINYVGEGTHASMAQFDDMYNRTVTVNGVAKAFAMTGWRIGYIGAPTQIARACNKIQGQVTSGANCIAQRAVITALEAPVSNIKYMVDEFKERRKLILNLLSEIAGFECNEPQGAFYVFPDISYYFGKTLKGQKIENATDFSMFLLENAHVATVTGIAFGNENCIRISYAASAEQITEAIKRIKEVVS</sequence>
<evidence type="ECO:0000256" key="6">
    <source>
        <dbReference type="RuleBase" id="RU000481"/>
    </source>
</evidence>
<accession>A0A504J8Q5</accession>
<dbReference type="InterPro" id="IPR015422">
    <property type="entry name" value="PyrdxlP-dep_Trfase_small"/>
</dbReference>
<evidence type="ECO:0000256" key="1">
    <source>
        <dbReference type="ARBA" id="ARBA00001933"/>
    </source>
</evidence>
<dbReference type="AlphaFoldDB" id="A0A504J8Q5"/>
<dbReference type="SUPFAM" id="SSF53383">
    <property type="entry name" value="PLP-dependent transferases"/>
    <property type="match status" value="1"/>
</dbReference>
<keyword evidence="9" id="KW-1185">Reference proteome</keyword>
<dbReference type="Pfam" id="PF00155">
    <property type="entry name" value="Aminotran_1_2"/>
    <property type="match status" value="1"/>
</dbReference>
<dbReference type="PANTHER" id="PTHR46383:SF1">
    <property type="entry name" value="ASPARTATE AMINOTRANSFERASE"/>
    <property type="match status" value="1"/>
</dbReference>
<dbReference type="OrthoDB" id="9802328at2"/>
<gene>
    <name evidence="8" type="ORF">FHK87_21620</name>
</gene>
<organism evidence="8 9">
    <name type="scientific">Aquimarina algicola</name>
    <dbReference type="NCBI Taxonomy" id="2589995"/>
    <lineage>
        <taxon>Bacteria</taxon>
        <taxon>Pseudomonadati</taxon>
        <taxon>Bacteroidota</taxon>
        <taxon>Flavobacteriia</taxon>
        <taxon>Flavobacteriales</taxon>
        <taxon>Flavobacteriaceae</taxon>
        <taxon>Aquimarina</taxon>
    </lineage>
</organism>
<reference evidence="8 9" key="1">
    <citation type="submission" date="2019-06" db="EMBL/GenBank/DDBJ databases">
        <authorList>
            <person name="Meng X."/>
        </authorList>
    </citation>
    <scope>NUCLEOTIDE SEQUENCE [LARGE SCALE GENOMIC DNA]</scope>
    <source>
        <strain evidence="8 9">M625</strain>
    </source>
</reference>
<feature type="domain" description="Aminotransferase class I/classII large" evidence="7">
    <location>
        <begin position="32"/>
        <end position="392"/>
    </location>
</feature>
<protein>
    <recommendedName>
        <fullName evidence="6">Aminotransferase</fullName>
        <ecNumber evidence="6">2.6.1.-</ecNumber>
    </recommendedName>
</protein>
<dbReference type="Proteomes" id="UP000315540">
    <property type="component" value="Unassembled WGS sequence"/>
</dbReference>
<dbReference type="InterPro" id="IPR015421">
    <property type="entry name" value="PyrdxlP-dep_Trfase_major"/>
</dbReference>
<dbReference type="PANTHER" id="PTHR46383">
    <property type="entry name" value="ASPARTATE AMINOTRANSFERASE"/>
    <property type="match status" value="1"/>
</dbReference>
<dbReference type="PROSITE" id="PS00105">
    <property type="entry name" value="AA_TRANSFER_CLASS_1"/>
    <property type="match status" value="1"/>
</dbReference>
<dbReference type="Gene3D" id="3.90.1150.10">
    <property type="entry name" value="Aspartate Aminotransferase, domain 1"/>
    <property type="match status" value="1"/>
</dbReference>
<evidence type="ECO:0000256" key="5">
    <source>
        <dbReference type="ARBA" id="ARBA00022898"/>
    </source>
</evidence>
<proteinExistence type="inferred from homology"/>
<evidence type="ECO:0000256" key="4">
    <source>
        <dbReference type="ARBA" id="ARBA00022679"/>
    </source>
</evidence>
<dbReference type="InterPro" id="IPR004839">
    <property type="entry name" value="Aminotransferase_I/II_large"/>
</dbReference>
<comment type="similarity">
    <text evidence="2 6">Belongs to the class-I pyridoxal-phosphate-dependent aminotransferase family.</text>
</comment>
<comment type="caution">
    <text evidence="8">The sequence shown here is derived from an EMBL/GenBank/DDBJ whole genome shotgun (WGS) entry which is preliminary data.</text>
</comment>
<dbReference type="EMBL" id="VFWZ01000008">
    <property type="protein sequence ID" value="TPN83070.1"/>
    <property type="molecule type" value="Genomic_DNA"/>
</dbReference>
<dbReference type="Gene3D" id="3.40.640.10">
    <property type="entry name" value="Type I PLP-dependent aspartate aminotransferase-like (Major domain)"/>
    <property type="match status" value="1"/>
</dbReference>